<organism evidence="3 4">
    <name type="scientific">Coemansia javaensis</name>
    <dbReference type="NCBI Taxonomy" id="2761396"/>
    <lineage>
        <taxon>Eukaryota</taxon>
        <taxon>Fungi</taxon>
        <taxon>Fungi incertae sedis</taxon>
        <taxon>Zoopagomycota</taxon>
        <taxon>Kickxellomycotina</taxon>
        <taxon>Kickxellomycetes</taxon>
        <taxon>Kickxellales</taxon>
        <taxon>Kickxellaceae</taxon>
        <taxon>Coemansia</taxon>
    </lineage>
</organism>
<dbReference type="Proteomes" id="UP001140217">
    <property type="component" value="Unassembled WGS sequence"/>
</dbReference>
<keyword evidence="2" id="KW-0812">Transmembrane</keyword>
<evidence type="ECO:0000256" key="1">
    <source>
        <dbReference type="SAM" id="MobiDB-lite"/>
    </source>
</evidence>
<keyword evidence="2" id="KW-0472">Membrane</keyword>
<evidence type="ECO:0000313" key="4">
    <source>
        <dbReference type="Proteomes" id="UP001140217"/>
    </source>
</evidence>
<dbReference type="InterPro" id="IPR019419">
    <property type="entry name" value="AIM19"/>
</dbReference>
<dbReference type="EMBL" id="JANBUL010000148">
    <property type="protein sequence ID" value="KAJ2780168.1"/>
    <property type="molecule type" value="Genomic_DNA"/>
</dbReference>
<accession>A0A9W8H877</accession>
<feature type="region of interest" description="Disordered" evidence="1">
    <location>
        <begin position="1"/>
        <end position="23"/>
    </location>
</feature>
<evidence type="ECO:0000313" key="3">
    <source>
        <dbReference type="EMBL" id="KAJ2780168.1"/>
    </source>
</evidence>
<name>A0A9W8H877_9FUNG</name>
<comment type="caution">
    <text evidence="3">The sequence shown here is derived from an EMBL/GenBank/DDBJ whole genome shotgun (WGS) entry which is preliminary data.</text>
</comment>
<proteinExistence type="predicted"/>
<dbReference type="PANTHER" id="PTHR28177:SF1">
    <property type="entry name" value="ALTERED INHERITANCE OF MITOCHONDRIA PROTEIN 19, MITOCHONDRIAL"/>
    <property type="match status" value="1"/>
</dbReference>
<keyword evidence="2" id="KW-1133">Transmembrane helix</keyword>
<keyword evidence="4" id="KW-1185">Reference proteome</keyword>
<dbReference type="OrthoDB" id="5554402at2759"/>
<sequence>MAPDRREAPSSRTLQRQRRAPTEVEQAVFRTAETAAPALALSALNLAALARARKAARGYPSVMQCTWYAGIFAASAYALSTGDTVNGPGLAAGWSAIWLFFNGRKALRSRSPAPIAMAAAVAAIGSMYGYSFLNLGRQ</sequence>
<dbReference type="Pfam" id="PF10315">
    <property type="entry name" value="Aim19"/>
    <property type="match status" value="1"/>
</dbReference>
<evidence type="ECO:0000256" key="2">
    <source>
        <dbReference type="SAM" id="Phobius"/>
    </source>
</evidence>
<gene>
    <name evidence="3" type="ORF">H4R18_003616</name>
</gene>
<dbReference type="GO" id="GO:0005739">
    <property type="term" value="C:mitochondrion"/>
    <property type="evidence" value="ECO:0007669"/>
    <property type="project" value="TreeGrafter"/>
</dbReference>
<protein>
    <submittedName>
        <fullName evidence="3">Uncharacterized protein</fullName>
    </submittedName>
</protein>
<dbReference type="AlphaFoldDB" id="A0A9W8H877"/>
<reference evidence="3" key="1">
    <citation type="submission" date="2022-07" db="EMBL/GenBank/DDBJ databases">
        <title>Phylogenomic reconstructions and comparative analyses of Kickxellomycotina fungi.</title>
        <authorList>
            <person name="Reynolds N.K."/>
            <person name="Stajich J.E."/>
            <person name="Barry K."/>
            <person name="Grigoriev I.V."/>
            <person name="Crous P."/>
            <person name="Smith M.E."/>
        </authorList>
    </citation>
    <scope>NUCLEOTIDE SEQUENCE</scope>
    <source>
        <strain evidence="3">NBRC 105414</strain>
    </source>
</reference>
<dbReference type="PANTHER" id="PTHR28177">
    <property type="entry name" value="ALTERED INHERITANCE OF MITOCHONDRIA PROTEIN 19, MITOCHONDRIAL"/>
    <property type="match status" value="1"/>
</dbReference>
<feature type="transmembrane region" description="Helical" evidence="2">
    <location>
        <begin position="61"/>
        <end position="79"/>
    </location>
</feature>
<feature type="transmembrane region" description="Helical" evidence="2">
    <location>
        <begin position="113"/>
        <end position="133"/>
    </location>
</feature>